<evidence type="ECO:0000256" key="1">
    <source>
        <dbReference type="PROSITE-ProRule" id="PRU00339"/>
    </source>
</evidence>
<keyword evidence="1" id="KW-0802">TPR repeat</keyword>
<dbReference type="InterPro" id="IPR011990">
    <property type="entry name" value="TPR-like_helical_dom_sf"/>
</dbReference>
<keyword evidence="3" id="KW-1185">Reference proteome</keyword>
<reference evidence="2 3" key="1">
    <citation type="submission" date="2020-03" db="EMBL/GenBank/DDBJ databases">
        <title>Cyclobacterium plantarum sp. nov., a marine bacterium isolated from a coastal-marine wetland.</title>
        <authorList>
            <person name="Sanchez-Porro C."/>
            <person name="Ventosa A."/>
            <person name="Amoozegar M."/>
        </authorList>
    </citation>
    <scope>NUCLEOTIDE SEQUENCE [LARGE SCALE GENOMIC DNA]</scope>
    <source>
        <strain evidence="2 3">GBPx2</strain>
    </source>
</reference>
<sequence>MESKIDLGEPINFGLVYALFQKLITKYHPDYISGKTNKSLTLENTKKVQEFSQNIEDASSQNQQRVGLTTVKSIIAALKGNPHGRNEPKLAFDLETINALCHLVGNPNWESFSTESKAVALAETIILENREIIERYRRFTIVRNKYVHKPTIYFNFRASSNFGTAHQILKTANREFQDRLIRSNLKDTLELIFTDDNESVISDGENVSIAKSKNADVAVWGYFDVVENGELWAQVNYAIIGSSYENRISKKTSYFPEMKISFSGVRNGEFYTSFDHAIQLIIAIETILRDEFQTALSHLAKIPDNQKCAESWFIQGTCLYELGRESEGVECWENALKQDENHLKSITNLAMHLFRDYNNKECDINERAQISKALRLLQNPLFDDAPAEIKLRVGSLFAELGEKKHAISYLNDVVKDKQIPAGAEYAWLKLGQLENKPENFKKAALLSDEFEFHKICKSLIEGSGLDKRRIFEEIYRRKRSDPRLRELYEEKDFGIAEHTDQFPLKIFDLTGKIDLIPQYSRRLVDKNVRDNVIIKEIDGGLYYDDIIICGEEEVSGTVLLCDEQGRFSDILRLKIPAHRQGVTTVADCLYSYFENLRSTETKDAYLFLEPHIIRDEYFLPNKLIKLINKSNKEFITLETKRSGELVLDKDVLGTWYKEGIESHLSLEIQLQTDSIEFYTLKNLNLFIPIEMMLKEKVKNFTDFLHPANMNEFYLAIANYLTDVYAYVEMEAVRNWIK</sequence>
<dbReference type="EMBL" id="JAANYN010000001">
    <property type="protein sequence ID" value="NHE55752.1"/>
    <property type="molecule type" value="Genomic_DNA"/>
</dbReference>
<dbReference type="SUPFAM" id="SSF48452">
    <property type="entry name" value="TPR-like"/>
    <property type="match status" value="1"/>
</dbReference>
<dbReference type="PROSITE" id="PS50005">
    <property type="entry name" value="TPR"/>
    <property type="match status" value="1"/>
</dbReference>
<evidence type="ECO:0008006" key="4">
    <source>
        <dbReference type="Google" id="ProtNLM"/>
    </source>
</evidence>
<protein>
    <recommendedName>
        <fullName evidence="4">Tetratricopeptide repeat protein</fullName>
    </recommendedName>
</protein>
<evidence type="ECO:0000313" key="2">
    <source>
        <dbReference type="EMBL" id="NHE55752.1"/>
    </source>
</evidence>
<accession>A0ABX0H2N8</accession>
<feature type="repeat" description="TPR" evidence="1">
    <location>
        <begin position="309"/>
        <end position="342"/>
    </location>
</feature>
<name>A0ABX0H2N8_9BACT</name>
<dbReference type="InterPro" id="IPR019734">
    <property type="entry name" value="TPR_rpt"/>
</dbReference>
<dbReference type="Proteomes" id="UP000649799">
    <property type="component" value="Unassembled WGS sequence"/>
</dbReference>
<dbReference type="Gene3D" id="1.25.40.10">
    <property type="entry name" value="Tetratricopeptide repeat domain"/>
    <property type="match status" value="1"/>
</dbReference>
<dbReference type="RefSeq" id="WP_166142922.1">
    <property type="nucleotide sequence ID" value="NZ_JAANYN010000001.1"/>
</dbReference>
<gene>
    <name evidence="2" type="ORF">G9Q97_02870</name>
</gene>
<evidence type="ECO:0000313" key="3">
    <source>
        <dbReference type="Proteomes" id="UP000649799"/>
    </source>
</evidence>
<dbReference type="SMART" id="SM00028">
    <property type="entry name" value="TPR"/>
    <property type="match status" value="1"/>
</dbReference>
<proteinExistence type="predicted"/>
<comment type="caution">
    <text evidence="2">The sequence shown here is derived from an EMBL/GenBank/DDBJ whole genome shotgun (WGS) entry which is preliminary data.</text>
</comment>
<organism evidence="2 3">
    <name type="scientific">Cyclobacterium plantarum</name>
    <dbReference type="NCBI Taxonomy" id="2716263"/>
    <lineage>
        <taxon>Bacteria</taxon>
        <taxon>Pseudomonadati</taxon>
        <taxon>Bacteroidota</taxon>
        <taxon>Cytophagia</taxon>
        <taxon>Cytophagales</taxon>
        <taxon>Cyclobacteriaceae</taxon>
        <taxon>Cyclobacterium</taxon>
    </lineage>
</organism>